<evidence type="ECO:0000256" key="3">
    <source>
        <dbReference type="SAM" id="Coils"/>
    </source>
</evidence>
<dbReference type="InterPro" id="IPR019460">
    <property type="entry name" value="Atg11_C"/>
</dbReference>
<evidence type="ECO:0000256" key="2">
    <source>
        <dbReference type="ARBA" id="ARBA00023054"/>
    </source>
</evidence>
<gene>
    <name evidence="5" type="primary">RB1CC1_2</name>
    <name evidence="5" type="ORF">OS493_040245</name>
</gene>
<dbReference type="PANTHER" id="PTHR13222:SF1">
    <property type="entry name" value="RB1-INDUCIBLE COILED-COIL PROTEIN 1"/>
    <property type="match status" value="1"/>
</dbReference>
<dbReference type="GO" id="GO:0034727">
    <property type="term" value="P:piecemeal microautophagy of the nucleus"/>
    <property type="evidence" value="ECO:0007669"/>
    <property type="project" value="TreeGrafter"/>
</dbReference>
<keyword evidence="1" id="KW-0072">Autophagy</keyword>
<dbReference type="AlphaFoldDB" id="A0A9W9ZUM1"/>
<dbReference type="EMBL" id="MU825718">
    <property type="protein sequence ID" value="KAJ7388037.1"/>
    <property type="molecule type" value="Genomic_DNA"/>
</dbReference>
<evidence type="ECO:0000259" key="4">
    <source>
        <dbReference type="Pfam" id="PF10377"/>
    </source>
</evidence>
<reference evidence="5" key="1">
    <citation type="submission" date="2023-01" db="EMBL/GenBank/DDBJ databases">
        <title>Genome assembly of the deep-sea coral Lophelia pertusa.</title>
        <authorList>
            <person name="Herrera S."/>
            <person name="Cordes E."/>
        </authorList>
    </citation>
    <scope>NUCLEOTIDE SEQUENCE</scope>
    <source>
        <strain evidence="5">USNM1676648</strain>
        <tissue evidence="5">Polyp</tissue>
    </source>
</reference>
<evidence type="ECO:0000313" key="5">
    <source>
        <dbReference type="EMBL" id="KAJ7388037.1"/>
    </source>
</evidence>
<name>A0A9W9ZUM1_9CNID</name>
<dbReference type="Proteomes" id="UP001163046">
    <property type="component" value="Unassembled WGS sequence"/>
</dbReference>
<dbReference type="GO" id="GO:0061709">
    <property type="term" value="P:reticulophagy"/>
    <property type="evidence" value="ECO:0007669"/>
    <property type="project" value="TreeGrafter"/>
</dbReference>
<evidence type="ECO:0000313" key="6">
    <source>
        <dbReference type="Proteomes" id="UP001163046"/>
    </source>
</evidence>
<dbReference type="GO" id="GO:0034517">
    <property type="term" value="P:ribophagy"/>
    <property type="evidence" value="ECO:0007669"/>
    <property type="project" value="TreeGrafter"/>
</dbReference>
<dbReference type="OrthoDB" id="447953at2759"/>
<accession>A0A9W9ZUM1</accession>
<organism evidence="5 6">
    <name type="scientific">Desmophyllum pertusum</name>
    <dbReference type="NCBI Taxonomy" id="174260"/>
    <lineage>
        <taxon>Eukaryota</taxon>
        <taxon>Metazoa</taxon>
        <taxon>Cnidaria</taxon>
        <taxon>Anthozoa</taxon>
        <taxon>Hexacorallia</taxon>
        <taxon>Scleractinia</taxon>
        <taxon>Caryophylliina</taxon>
        <taxon>Caryophylliidae</taxon>
        <taxon>Desmophyllum</taxon>
    </lineage>
</organism>
<dbReference type="GO" id="GO:1990316">
    <property type="term" value="C:Atg1/ULK1 kinase complex"/>
    <property type="evidence" value="ECO:0007669"/>
    <property type="project" value="TreeGrafter"/>
</dbReference>
<keyword evidence="2 3" id="KW-0175">Coiled coil</keyword>
<dbReference type="GO" id="GO:0000422">
    <property type="term" value="P:autophagy of mitochondrion"/>
    <property type="evidence" value="ECO:0007669"/>
    <property type="project" value="TreeGrafter"/>
</dbReference>
<feature type="non-terminal residue" evidence="5">
    <location>
        <position position="1"/>
    </location>
</feature>
<sequence length="174" mass="19798">CGTDAVLEEDYQQRIQLLEGENRKLTETFSEQTGGDRSAMQGGQLKQALDAKDQQIKILQQQLSQMQQLAGAAAATSRTDKISLRDFQIGDLILLVFDERYENYLVLSTGQTLFFLHPESMTGLDLATSGPKRRPWMLAQMTDKEYCQAKKPHNRFHVPVGTKFYRIQAKPCER</sequence>
<keyword evidence="6" id="KW-1185">Reference proteome</keyword>
<dbReference type="InterPro" id="IPR040040">
    <property type="entry name" value="ATG11"/>
</dbReference>
<dbReference type="GO" id="GO:0000045">
    <property type="term" value="P:autophagosome assembly"/>
    <property type="evidence" value="ECO:0007669"/>
    <property type="project" value="InterPro"/>
</dbReference>
<dbReference type="GO" id="GO:0019901">
    <property type="term" value="F:protein kinase binding"/>
    <property type="evidence" value="ECO:0007669"/>
    <property type="project" value="TreeGrafter"/>
</dbReference>
<dbReference type="GO" id="GO:0061723">
    <property type="term" value="P:glycophagy"/>
    <property type="evidence" value="ECO:0007669"/>
    <property type="project" value="TreeGrafter"/>
</dbReference>
<dbReference type="PANTHER" id="PTHR13222">
    <property type="entry name" value="RB1-INDUCIBLE COILED-COIL"/>
    <property type="match status" value="1"/>
</dbReference>
<evidence type="ECO:0000256" key="1">
    <source>
        <dbReference type="ARBA" id="ARBA00023006"/>
    </source>
</evidence>
<feature type="coiled-coil region" evidence="3">
    <location>
        <begin position="8"/>
        <end position="69"/>
    </location>
</feature>
<dbReference type="GO" id="GO:0034045">
    <property type="term" value="C:phagophore assembly site membrane"/>
    <property type="evidence" value="ECO:0007669"/>
    <property type="project" value="TreeGrafter"/>
</dbReference>
<proteinExistence type="predicted"/>
<dbReference type="GO" id="GO:0060090">
    <property type="term" value="F:molecular adaptor activity"/>
    <property type="evidence" value="ECO:0007669"/>
    <property type="project" value="TreeGrafter"/>
</dbReference>
<comment type="caution">
    <text evidence="5">The sequence shown here is derived from an EMBL/GenBank/DDBJ whole genome shotgun (WGS) entry which is preliminary data.</text>
</comment>
<protein>
    <submittedName>
        <fullName evidence="5">RB1-inducible coiled-coil</fullName>
    </submittedName>
</protein>
<dbReference type="Pfam" id="PF10377">
    <property type="entry name" value="ATG11"/>
    <property type="match status" value="1"/>
</dbReference>
<feature type="domain" description="Autophagy-related protein 11 C-terminal" evidence="4">
    <location>
        <begin position="56"/>
        <end position="170"/>
    </location>
</feature>